<sequence>MDVATGTAAKAGFEIVTAMLDNERLVAYIDVLSATLLVYDVIINLPVEIEHIRIRKWSLFTVVYILQRYLPFFDSVGLVLHHHFGANLSTRYCNLNYEIAGWSFAIGVTLSQIILILRVWAVWHRSLPVAIGLAFFFLACWVPSYVFTEKFVTAVRFATLPFPDIRGCFIAGGSNVFLFFWVLMMVYDTGTLVMMLISGVVAYRMGGRSQLIETIYRDGVIYYVLIFLISMLNVVVVLILPSDLLLLLTSYVKKKSAHPLHIAHPHSTTMTGSSVYYILS</sequence>
<comment type="caution">
    <text evidence="3">The sequence shown here is derived from an EMBL/GenBank/DDBJ whole genome shotgun (WGS) entry which is preliminary data.</text>
</comment>
<keyword evidence="4" id="KW-1185">Reference proteome</keyword>
<evidence type="ECO:0000313" key="4">
    <source>
        <dbReference type="Proteomes" id="UP001049176"/>
    </source>
</evidence>
<keyword evidence="1" id="KW-0812">Transmembrane</keyword>
<organism evidence="3 4">
    <name type="scientific">Marasmius oreades</name>
    <name type="common">fairy-ring Marasmius</name>
    <dbReference type="NCBI Taxonomy" id="181124"/>
    <lineage>
        <taxon>Eukaryota</taxon>
        <taxon>Fungi</taxon>
        <taxon>Dikarya</taxon>
        <taxon>Basidiomycota</taxon>
        <taxon>Agaricomycotina</taxon>
        <taxon>Agaricomycetes</taxon>
        <taxon>Agaricomycetidae</taxon>
        <taxon>Agaricales</taxon>
        <taxon>Marasmiineae</taxon>
        <taxon>Marasmiaceae</taxon>
        <taxon>Marasmius</taxon>
    </lineage>
</organism>
<accession>A0A9P7RSY4</accession>
<feature type="transmembrane region" description="Helical" evidence="1">
    <location>
        <begin position="57"/>
        <end position="79"/>
    </location>
</feature>
<gene>
    <name evidence="3" type="ORF">E1B28_010824</name>
</gene>
<feature type="domain" description="DUF6533" evidence="2">
    <location>
        <begin position="28"/>
        <end position="73"/>
    </location>
</feature>
<name>A0A9P7RSY4_9AGAR</name>
<evidence type="ECO:0000259" key="2">
    <source>
        <dbReference type="Pfam" id="PF20151"/>
    </source>
</evidence>
<protein>
    <recommendedName>
        <fullName evidence="2">DUF6533 domain-containing protein</fullName>
    </recommendedName>
</protein>
<proteinExistence type="predicted"/>
<feature type="transmembrane region" description="Helical" evidence="1">
    <location>
        <begin position="220"/>
        <end position="240"/>
    </location>
</feature>
<keyword evidence="1" id="KW-0472">Membrane</keyword>
<evidence type="ECO:0000256" key="1">
    <source>
        <dbReference type="SAM" id="Phobius"/>
    </source>
</evidence>
<dbReference type="InterPro" id="IPR045340">
    <property type="entry name" value="DUF6533"/>
</dbReference>
<feature type="transmembrane region" description="Helical" evidence="1">
    <location>
        <begin position="178"/>
        <end position="200"/>
    </location>
</feature>
<dbReference type="GeneID" id="66079899"/>
<dbReference type="Pfam" id="PF20151">
    <property type="entry name" value="DUF6533"/>
    <property type="match status" value="1"/>
</dbReference>
<dbReference type="Proteomes" id="UP001049176">
    <property type="component" value="Chromosome 7"/>
</dbReference>
<evidence type="ECO:0000313" key="3">
    <source>
        <dbReference type="EMBL" id="KAG7089115.1"/>
    </source>
</evidence>
<reference evidence="3" key="1">
    <citation type="journal article" date="2021" name="Genome Biol. Evol.">
        <title>The assembled and annotated genome of the fairy-ring fungus Marasmius oreades.</title>
        <authorList>
            <person name="Hiltunen M."/>
            <person name="Ament-Velasquez S.L."/>
            <person name="Johannesson H."/>
        </authorList>
    </citation>
    <scope>NUCLEOTIDE SEQUENCE</scope>
    <source>
        <strain evidence="3">03SP1</strain>
    </source>
</reference>
<dbReference type="KEGG" id="more:E1B28_010824"/>
<keyword evidence="1" id="KW-1133">Transmembrane helix</keyword>
<dbReference type="EMBL" id="CM032187">
    <property type="protein sequence ID" value="KAG7089115.1"/>
    <property type="molecule type" value="Genomic_DNA"/>
</dbReference>
<feature type="transmembrane region" description="Helical" evidence="1">
    <location>
        <begin position="127"/>
        <end position="147"/>
    </location>
</feature>
<dbReference type="AlphaFoldDB" id="A0A9P7RSY4"/>
<dbReference type="OrthoDB" id="3350812at2759"/>
<feature type="transmembrane region" description="Helical" evidence="1">
    <location>
        <begin position="99"/>
        <end position="120"/>
    </location>
</feature>
<dbReference type="RefSeq" id="XP_043005585.1">
    <property type="nucleotide sequence ID" value="XM_043155803.1"/>
</dbReference>